<dbReference type="SUPFAM" id="SSF47413">
    <property type="entry name" value="lambda repressor-like DNA-binding domains"/>
    <property type="match status" value="1"/>
</dbReference>
<dbReference type="InterPro" id="IPR001387">
    <property type="entry name" value="Cro/C1-type_HTH"/>
</dbReference>
<gene>
    <name evidence="2" type="ORF">SSOG_02340</name>
</gene>
<dbReference type="InterPro" id="IPR043917">
    <property type="entry name" value="DUF5753"/>
</dbReference>
<dbReference type="HOGENOM" id="CLU_055817_1_3_11"/>
<dbReference type="GO" id="GO:0003677">
    <property type="term" value="F:DNA binding"/>
    <property type="evidence" value="ECO:0007669"/>
    <property type="project" value="InterPro"/>
</dbReference>
<dbReference type="OrthoDB" id="3462393at2"/>
<proteinExistence type="predicted"/>
<dbReference type="InterPro" id="IPR010982">
    <property type="entry name" value="Lambda_DNA-bd_dom_sf"/>
</dbReference>
<sequence>MSAATAASLLGGNQTQISNIEAGRHGVSADRVRTLARLYSCGDQDYIDALAAMTGTRTRGWWEEYREFLPIGLLDLAEVEHHSTYVRVATMVHIPGLLQTTAHARVVFNAGIPQLAPYEVEHRVSHRIKRQAILHGDTPTPLTAIIHEAALRMGYGGSTVVRGQLQHLIDMGERDNVTVVVIPFGAGPLPGSGQSVVYFGGPVPQLDTVELDTSHGIELVDAEAQLINYRNVLDRMQGYAHKPAASRDLIHRIAQSS</sequence>
<evidence type="ECO:0000313" key="2">
    <source>
        <dbReference type="EMBL" id="EFL22626.1"/>
    </source>
</evidence>
<name>D9W8B9_9ACTN</name>
<dbReference type="STRING" id="457427.SSOG_02340"/>
<evidence type="ECO:0000313" key="3">
    <source>
        <dbReference type="Proteomes" id="UP000003963"/>
    </source>
</evidence>
<dbReference type="Pfam" id="PF19054">
    <property type="entry name" value="DUF5753"/>
    <property type="match status" value="1"/>
</dbReference>
<dbReference type="AlphaFoldDB" id="D9W8B9"/>
<protein>
    <submittedName>
        <fullName evidence="2">Xre family toxin-antitoxin system, antitoxin component</fullName>
    </submittedName>
</protein>
<accession>D9W8B9</accession>
<keyword evidence="3" id="KW-1185">Reference proteome</keyword>
<organism evidence="2 3">
    <name type="scientific">Streptomyces himastatinicus ATCC 53653</name>
    <dbReference type="NCBI Taxonomy" id="457427"/>
    <lineage>
        <taxon>Bacteria</taxon>
        <taxon>Bacillati</taxon>
        <taxon>Actinomycetota</taxon>
        <taxon>Actinomycetes</taxon>
        <taxon>Kitasatosporales</taxon>
        <taxon>Streptomycetaceae</taxon>
        <taxon>Streptomyces</taxon>
        <taxon>Streptomyces violaceusniger group</taxon>
    </lineage>
</organism>
<dbReference type="PROSITE" id="PS50943">
    <property type="entry name" value="HTH_CROC1"/>
    <property type="match status" value="1"/>
</dbReference>
<reference evidence="2 3" key="1">
    <citation type="submission" date="2009-02" db="EMBL/GenBank/DDBJ databases">
        <title>Annotation of Streptomyces hygroscopicus strain ATCC 53653.</title>
        <authorList>
            <consortium name="The Broad Institute Genome Sequencing Platform"/>
            <consortium name="Broad Institute Microbial Sequencing Center"/>
            <person name="Fischbach M."/>
            <person name="Godfrey P."/>
            <person name="Ward D."/>
            <person name="Young S."/>
            <person name="Zeng Q."/>
            <person name="Koehrsen M."/>
            <person name="Alvarado L."/>
            <person name="Berlin A.M."/>
            <person name="Bochicchio J."/>
            <person name="Borenstein D."/>
            <person name="Chapman S.B."/>
            <person name="Chen Z."/>
            <person name="Engels R."/>
            <person name="Freedman E."/>
            <person name="Gellesch M."/>
            <person name="Goldberg J."/>
            <person name="Griggs A."/>
            <person name="Gujja S."/>
            <person name="Heilman E.R."/>
            <person name="Heiman D.I."/>
            <person name="Hepburn T.A."/>
            <person name="Howarth C."/>
            <person name="Jen D."/>
            <person name="Larson L."/>
            <person name="Lewis B."/>
            <person name="Mehta T."/>
            <person name="Park D."/>
            <person name="Pearson M."/>
            <person name="Richards J."/>
            <person name="Roberts A."/>
            <person name="Saif S."/>
            <person name="Shea T.D."/>
            <person name="Shenoy N."/>
            <person name="Sisk P."/>
            <person name="Stolte C."/>
            <person name="Sykes S.N."/>
            <person name="Thomson T."/>
            <person name="Walk T."/>
            <person name="White J."/>
            <person name="Yandava C."/>
            <person name="Straight P."/>
            <person name="Clardy J."/>
            <person name="Hung D."/>
            <person name="Kolter R."/>
            <person name="Mekalanos J."/>
            <person name="Walker S."/>
            <person name="Walsh C.T."/>
            <person name="Wieland-Brown L.C."/>
            <person name="Haas B."/>
            <person name="Nusbaum C."/>
            <person name="Birren B."/>
        </authorList>
    </citation>
    <scope>NUCLEOTIDE SEQUENCE [LARGE SCALE GENOMIC DNA]</scope>
    <source>
        <strain evidence="2 3">ATCC 53653</strain>
    </source>
</reference>
<evidence type="ECO:0000259" key="1">
    <source>
        <dbReference type="PROSITE" id="PS50943"/>
    </source>
</evidence>
<feature type="domain" description="HTH cro/C1-type" evidence="1">
    <location>
        <begin position="7"/>
        <end position="47"/>
    </location>
</feature>
<dbReference type="Proteomes" id="UP000003963">
    <property type="component" value="Unassembled WGS sequence"/>
</dbReference>
<dbReference type="CDD" id="cd00093">
    <property type="entry name" value="HTH_XRE"/>
    <property type="match status" value="1"/>
</dbReference>
<dbReference type="EMBL" id="GG657754">
    <property type="protein sequence ID" value="EFL22626.1"/>
    <property type="molecule type" value="Genomic_DNA"/>
</dbReference>